<protein>
    <submittedName>
        <fullName evidence="1">Uncharacterized protein</fullName>
    </submittedName>
</protein>
<accession>A0A3E0WKB2</accession>
<dbReference type="EMBL" id="NFZX01000037">
    <property type="protein sequence ID" value="RFA33392.1"/>
    <property type="molecule type" value="Genomic_DNA"/>
</dbReference>
<comment type="caution">
    <text evidence="1">The sequence shown here is derived from an EMBL/GenBank/DDBJ whole genome shotgun (WGS) entry which is preliminary data.</text>
</comment>
<dbReference type="AlphaFoldDB" id="A0A3E0WKB2"/>
<evidence type="ECO:0000313" key="1">
    <source>
        <dbReference type="EMBL" id="RFA33392.1"/>
    </source>
</evidence>
<organism evidence="1 2">
    <name type="scientific">Virgibacillus dokdonensis</name>
    <dbReference type="NCBI Taxonomy" id="302167"/>
    <lineage>
        <taxon>Bacteria</taxon>
        <taxon>Bacillati</taxon>
        <taxon>Bacillota</taxon>
        <taxon>Bacilli</taxon>
        <taxon>Bacillales</taxon>
        <taxon>Bacillaceae</taxon>
        <taxon>Virgibacillus</taxon>
    </lineage>
</organism>
<name>A0A3E0WKB2_9BACI</name>
<evidence type="ECO:0000313" key="2">
    <source>
        <dbReference type="Proteomes" id="UP000256488"/>
    </source>
</evidence>
<sequence>MELGWNEAYVIVKQREDKENHWIIKVDTEKAIGPLNYNALVKEREAVGISKQIDFKSIDFKNEIYFRWWMLRF</sequence>
<dbReference type="Proteomes" id="UP000256488">
    <property type="component" value="Unassembled WGS sequence"/>
</dbReference>
<proteinExistence type="predicted"/>
<dbReference type="RefSeq" id="WP_116279013.1">
    <property type="nucleotide sequence ID" value="NZ_NFZX01000037.1"/>
</dbReference>
<gene>
    <name evidence="1" type="ORF">CAI16_14690</name>
</gene>
<reference evidence="1 2" key="1">
    <citation type="submission" date="2017-05" db="EMBL/GenBank/DDBJ databases">
        <title>Virgibacillus sp. AK90 isolated from a saltern of Kakinada, India.</title>
        <authorList>
            <person name="Gupta V."/>
            <person name="Sidhu C."/>
            <person name="Korpole S."/>
            <person name="Pinnaka A.K."/>
        </authorList>
    </citation>
    <scope>NUCLEOTIDE SEQUENCE [LARGE SCALE GENOMIC DNA]</scope>
    <source>
        <strain evidence="1 2">AK90</strain>
    </source>
</reference>